<reference evidence="1" key="1">
    <citation type="journal article" date="2021" name="Genome Biol. Evol.">
        <title>A High-Quality Reference Genome for a Parasitic Bivalve with Doubly Uniparental Inheritance (Bivalvia: Unionida).</title>
        <authorList>
            <person name="Smith C.H."/>
        </authorList>
    </citation>
    <scope>NUCLEOTIDE SEQUENCE</scope>
    <source>
        <strain evidence="1">CHS0354</strain>
    </source>
</reference>
<dbReference type="Proteomes" id="UP001195483">
    <property type="component" value="Unassembled WGS sequence"/>
</dbReference>
<comment type="caution">
    <text evidence="1">The sequence shown here is derived from an EMBL/GenBank/DDBJ whole genome shotgun (WGS) entry which is preliminary data.</text>
</comment>
<proteinExistence type="predicted"/>
<sequence>SDTPSKHKGQEDKIFNLKTLKLCEMDVNRFLKSMRRPGIEPGSQEWESCIIPLHQQRFFFALLFTMGKDDCSC</sequence>
<protein>
    <submittedName>
        <fullName evidence="1">Uncharacterized protein</fullName>
    </submittedName>
</protein>
<evidence type="ECO:0000313" key="1">
    <source>
        <dbReference type="EMBL" id="KAK3580849.1"/>
    </source>
</evidence>
<organism evidence="1 2">
    <name type="scientific">Potamilus streckersoni</name>
    <dbReference type="NCBI Taxonomy" id="2493646"/>
    <lineage>
        <taxon>Eukaryota</taxon>
        <taxon>Metazoa</taxon>
        <taxon>Spiralia</taxon>
        <taxon>Lophotrochozoa</taxon>
        <taxon>Mollusca</taxon>
        <taxon>Bivalvia</taxon>
        <taxon>Autobranchia</taxon>
        <taxon>Heteroconchia</taxon>
        <taxon>Palaeoheterodonta</taxon>
        <taxon>Unionida</taxon>
        <taxon>Unionoidea</taxon>
        <taxon>Unionidae</taxon>
        <taxon>Ambleminae</taxon>
        <taxon>Lampsilini</taxon>
        <taxon>Potamilus</taxon>
    </lineage>
</organism>
<accession>A0AAE0RWP6</accession>
<evidence type="ECO:0000313" key="2">
    <source>
        <dbReference type="Proteomes" id="UP001195483"/>
    </source>
</evidence>
<reference evidence="1" key="2">
    <citation type="journal article" date="2021" name="Genome Biol. Evol.">
        <title>Developing a high-quality reference genome for a parasitic bivalve with doubly uniparental inheritance (Bivalvia: Unionida).</title>
        <authorList>
            <person name="Smith C.H."/>
        </authorList>
    </citation>
    <scope>NUCLEOTIDE SEQUENCE</scope>
    <source>
        <strain evidence="1">CHS0354</strain>
        <tissue evidence="1">Mantle</tissue>
    </source>
</reference>
<feature type="non-terminal residue" evidence="1">
    <location>
        <position position="73"/>
    </location>
</feature>
<gene>
    <name evidence="1" type="ORF">CHS0354_032909</name>
</gene>
<keyword evidence="2" id="KW-1185">Reference proteome</keyword>
<dbReference type="AlphaFoldDB" id="A0AAE0RWP6"/>
<dbReference type="EMBL" id="JAEAOA010001939">
    <property type="protein sequence ID" value="KAK3580849.1"/>
    <property type="molecule type" value="Genomic_DNA"/>
</dbReference>
<feature type="non-terminal residue" evidence="1">
    <location>
        <position position="1"/>
    </location>
</feature>
<name>A0AAE0RWP6_9BIVA</name>
<reference evidence="1" key="3">
    <citation type="submission" date="2023-05" db="EMBL/GenBank/DDBJ databases">
        <authorList>
            <person name="Smith C.H."/>
        </authorList>
    </citation>
    <scope>NUCLEOTIDE SEQUENCE</scope>
    <source>
        <strain evidence="1">CHS0354</strain>
        <tissue evidence="1">Mantle</tissue>
    </source>
</reference>